<evidence type="ECO:0000313" key="3">
    <source>
        <dbReference type="Proteomes" id="UP000216024"/>
    </source>
</evidence>
<sequence length="366" mass="39851">MEVKRVAILGAGNGGITAAAHVKSMGFEVSLYELPDYGKNLEGISKKGGILYKKREGGEQFITPDLLTTDICEAIEGAQIIMLTIPGFAIEVFAEILAPVVEEDQIIFFNGAAAMACVRFVNKAKEMGITKKFKIAEANSLTYGTRAFPDEAVVEMSLYVNKLYFAAYPSSNTEELLKSCIQVYDCLVPATNIWETTLANGNPEVHPGPCLLNAGRIEYSKGEFWLYREGITKHTANIIKAIEKERLDLGKKLGFDLEGAALGRATRGYFSESEGELYELFNNSEVFAQIKGPLSVTSRYFTEDISTGLVLWSSIGKAIGVETPAIDSVITLGGALLERDFYDEGISLESLGLGGMNIEELVQTVS</sequence>
<dbReference type="InterPro" id="IPR051729">
    <property type="entry name" value="Opine/Lysopine_DH"/>
</dbReference>
<dbReference type="Proteomes" id="UP000216024">
    <property type="component" value="Unassembled WGS sequence"/>
</dbReference>
<dbReference type="Pfam" id="PF02317">
    <property type="entry name" value="Octopine_DH"/>
    <property type="match status" value="1"/>
</dbReference>
<accession>A0A267MH46</accession>
<dbReference type="RefSeq" id="WP_095134141.1">
    <property type="nucleotide sequence ID" value="NZ_NIBG01000011.1"/>
</dbReference>
<dbReference type="InterPro" id="IPR003421">
    <property type="entry name" value="Opine_DH"/>
</dbReference>
<dbReference type="InterPro" id="IPR013328">
    <property type="entry name" value="6PGD_dom2"/>
</dbReference>
<dbReference type="PANTHER" id="PTHR38015">
    <property type="entry name" value="BLR6086 PROTEIN"/>
    <property type="match status" value="1"/>
</dbReference>
<dbReference type="Gene3D" id="1.10.1040.10">
    <property type="entry name" value="N-(1-d-carboxylethyl)-l-norvaline Dehydrogenase, domain 2"/>
    <property type="match status" value="1"/>
</dbReference>
<dbReference type="SUPFAM" id="SSF51735">
    <property type="entry name" value="NAD(P)-binding Rossmann-fold domains"/>
    <property type="match status" value="1"/>
</dbReference>
<dbReference type="AlphaFoldDB" id="A0A267MH46"/>
<dbReference type="GO" id="GO:0016491">
    <property type="term" value="F:oxidoreductase activity"/>
    <property type="evidence" value="ECO:0007669"/>
    <property type="project" value="InterPro"/>
</dbReference>
<dbReference type="PANTHER" id="PTHR38015:SF1">
    <property type="entry name" value="OPINE DEHYDROGENASE DOMAIN-CONTAINING PROTEIN"/>
    <property type="match status" value="1"/>
</dbReference>
<dbReference type="InterPro" id="IPR008927">
    <property type="entry name" value="6-PGluconate_DH-like_C_sf"/>
</dbReference>
<comment type="caution">
    <text evidence="2">The sequence shown here is derived from an EMBL/GenBank/DDBJ whole genome shotgun (WGS) entry which is preliminary data.</text>
</comment>
<protein>
    <recommendedName>
        <fullName evidence="1">Opine dehydrogenase domain-containing protein</fullName>
    </recommendedName>
</protein>
<reference evidence="2 3" key="1">
    <citation type="submission" date="2017-06" db="EMBL/GenBank/DDBJ databases">
        <title>Draft genome sequence of anaerobic fermentative bacterium Anaeromicrobium sediminis DY2726D isolated from West Pacific Ocean sediments.</title>
        <authorList>
            <person name="Zeng X."/>
        </authorList>
    </citation>
    <scope>NUCLEOTIDE SEQUENCE [LARGE SCALE GENOMIC DNA]</scope>
    <source>
        <strain evidence="2 3">DY2726D</strain>
    </source>
</reference>
<evidence type="ECO:0000313" key="2">
    <source>
        <dbReference type="EMBL" id="PAB58787.1"/>
    </source>
</evidence>
<organism evidence="2 3">
    <name type="scientific">Anaeromicrobium sediminis</name>
    <dbReference type="NCBI Taxonomy" id="1478221"/>
    <lineage>
        <taxon>Bacteria</taxon>
        <taxon>Bacillati</taxon>
        <taxon>Bacillota</taxon>
        <taxon>Clostridia</taxon>
        <taxon>Peptostreptococcales</taxon>
        <taxon>Thermotaleaceae</taxon>
        <taxon>Anaeromicrobium</taxon>
    </lineage>
</organism>
<dbReference type="OrthoDB" id="1073746at2"/>
<gene>
    <name evidence="2" type="ORF">CCE28_12890</name>
</gene>
<keyword evidence="3" id="KW-1185">Reference proteome</keyword>
<evidence type="ECO:0000259" key="1">
    <source>
        <dbReference type="Pfam" id="PF02317"/>
    </source>
</evidence>
<dbReference type="EMBL" id="NIBG01000011">
    <property type="protein sequence ID" value="PAB58787.1"/>
    <property type="molecule type" value="Genomic_DNA"/>
</dbReference>
<proteinExistence type="predicted"/>
<dbReference type="SUPFAM" id="SSF48179">
    <property type="entry name" value="6-phosphogluconate dehydrogenase C-terminal domain-like"/>
    <property type="match status" value="1"/>
</dbReference>
<dbReference type="InterPro" id="IPR036291">
    <property type="entry name" value="NAD(P)-bd_dom_sf"/>
</dbReference>
<dbReference type="Gene3D" id="3.40.50.720">
    <property type="entry name" value="NAD(P)-binding Rossmann-like Domain"/>
    <property type="match status" value="1"/>
</dbReference>
<name>A0A267MH46_9FIRM</name>
<feature type="domain" description="Opine dehydrogenase" evidence="1">
    <location>
        <begin position="190"/>
        <end position="336"/>
    </location>
</feature>